<dbReference type="GO" id="GO:1990166">
    <property type="term" value="P:protein localization to site of double-strand break"/>
    <property type="evidence" value="ECO:0007669"/>
    <property type="project" value="TreeGrafter"/>
</dbReference>
<dbReference type="InterPro" id="IPR036420">
    <property type="entry name" value="BRCT_dom_sf"/>
</dbReference>
<evidence type="ECO:0000313" key="2">
    <source>
        <dbReference type="Proteomes" id="UP000264820"/>
    </source>
</evidence>
<dbReference type="STRING" id="109280.ENSHCOP00000027536"/>
<dbReference type="SUPFAM" id="SSF52113">
    <property type="entry name" value="BRCT domain"/>
    <property type="match status" value="1"/>
</dbReference>
<dbReference type="InterPro" id="IPR042479">
    <property type="entry name" value="Slf1"/>
</dbReference>
<proteinExistence type="predicted"/>
<evidence type="ECO:0008006" key="3">
    <source>
        <dbReference type="Google" id="ProtNLM"/>
    </source>
</evidence>
<dbReference type="Gene3D" id="3.40.50.10190">
    <property type="entry name" value="BRCT domain"/>
    <property type="match status" value="1"/>
</dbReference>
<protein>
    <recommendedName>
        <fullName evidence="3">BRCT domain-containing protein</fullName>
    </recommendedName>
</protein>
<keyword evidence="2" id="KW-1185">Reference proteome</keyword>
<dbReference type="AlphaFoldDB" id="A0A3Q2Z6N0"/>
<sequence length="142" mass="16378">YIPSNQFHLLTLQRVYQNACTHLIIPQVLASEKFLAFCAAGKWVVTPNYVLDSVRNSSWLPEGPYEVAVPTDPMSAFYPVRQWREKVTSGAITGAFQGWRVLLMVQDSSRLVMFKRLTVTYDDCILMPPKYVLLNYNIWWDA</sequence>
<reference evidence="1" key="1">
    <citation type="submission" date="2025-08" db="UniProtKB">
        <authorList>
            <consortium name="Ensembl"/>
        </authorList>
    </citation>
    <scope>IDENTIFICATION</scope>
</reference>
<evidence type="ECO:0000313" key="1">
    <source>
        <dbReference type="Ensembl" id="ENSHCOP00000027536.1"/>
    </source>
</evidence>
<accession>A0A3Q2Z6N0</accession>
<dbReference type="GeneTree" id="ENSGT00940000178704"/>
<reference evidence="1" key="2">
    <citation type="submission" date="2025-09" db="UniProtKB">
        <authorList>
            <consortium name="Ensembl"/>
        </authorList>
    </citation>
    <scope>IDENTIFICATION</scope>
</reference>
<dbReference type="GO" id="GO:2000781">
    <property type="term" value="P:positive regulation of double-strand break repair"/>
    <property type="evidence" value="ECO:0007669"/>
    <property type="project" value="InterPro"/>
</dbReference>
<dbReference type="PANTHER" id="PTHR46677:SF1">
    <property type="entry name" value="SMC5-SMC6 COMPLEX LOCALIZATION FACTOR PROTEIN 1"/>
    <property type="match status" value="1"/>
</dbReference>
<dbReference type="Proteomes" id="UP000264820">
    <property type="component" value="Unplaced"/>
</dbReference>
<organism evidence="1 2">
    <name type="scientific">Hippocampus comes</name>
    <name type="common">Tiger tail seahorse</name>
    <dbReference type="NCBI Taxonomy" id="109280"/>
    <lineage>
        <taxon>Eukaryota</taxon>
        <taxon>Metazoa</taxon>
        <taxon>Chordata</taxon>
        <taxon>Craniata</taxon>
        <taxon>Vertebrata</taxon>
        <taxon>Euteleostomi</taxon>
        <taxon>Actinopterygii</taxon>
        <taxon>Neopterygii</taxon>
        <taxon>Teleostei</taxon>
        <taxon>Neoteleostei</taxon>
        <taxon>Acanthomorphata</taxon>
        <taxon>Syngnathiaria</taxon>
        <taxon>Syngnathiformes</taxon>
        <taxon>Syngnathoidei</taxon>
        <taxon>Syngnathidae</taxon>
        <taxon>Hippocampus</taxon>
    </lineage>
</organism>
<dbReference type="GO" id="GO:0005634">
    <property type="term" value="C:nucleus"/>
    <property type="evidence" value="ECO:0007669"/>
    <property type="project" value="TreeGrafter"/>
</dbReference>
<dbReference type="PANTHER" id="PTHR46677">
    <property type="entry name" value="SMC5-SMC6 COMPLEX LOCALIZATION FACTOR PROTEIN 1"/>
    <property type="match status" value="1"/>
</dbReference>
<dbReference type="GO" id="GO:0035861">
    <property type="term" value="C:site of double-strand break"/>
    <property type="evidence" value="ECO:0007669"/>
    <property type="project" value="TreeGrafter"/>
</dbReference>
<name>A0A3Q2Z6N0_HIPCM</name>
<dbReference type="OMA" id="MERCKIF"/>
<dbReference type="Ensembl" id="ENSHCOT00000023767.1">
    <property type="protein sequence ID" value="ENSHCOP00000027536.1"/>
    <property type="gene ID" value="ENSHCOG00000019434.1"/>
</dbReference>
<dbReference type="GO" id="GO:0006974">
    <property type="term" value="P:DNA damage response"/>
    <property type="evidence" value="ECO:0007669"/>
    <property type="project" value="TreeGrafter"/>
</dbReference>